<dbReference type="PROSITE" id="PS50977">
    <property type="entry name" value="HTH_TETR_2"/>
    <property type="match status" value="1"/>
</dbReference>
<dbReference type="PANTHER" id="PTHR11699">
    <property type="entry name" value="ALDEHYDE DEHYDROGENASE-RELATED"/>
    <property type="match status" value="1"/>
</dbReference>
<keyword evidence="10" id="KW-1185">Reference proteome</keyword>
<dbReference type="GO" id="GO:0016620">
    <property type="term" value="F:oxidoreductase activity, acting on the aldehyde or oxo group of donors, NAD or NADP as acceptor"/>
    <property type="evidence" value="ECO:0007669"/>
    <property type="project" value="InterPro"/>
</dbReference>
<dbReference type="SUPFAM" id="SSF46689">
    <property type="entry name" value="Homeodomain-like"/>
    <property type="match status" value="1"/>
</dbReference>
<dbReference type="InterPro" id="IPR015590">
    <property type="entry name" value="Aldehyde_DH_dom"/>
</dbReference>
<feature type="region of interest" description="Disordered" evidence="7">
    <location>
        <begin position="219"/>
        <end position="238"/>
    </location>
</feature>
<dbReference type="InterPro" id="IPR039538">
    <property type="entry name" value="BetI_C"/>
</dbReference>
<sequence length="678" mass="70061">MTQANLLQAPAMQTFEAARRRHLVEATIETLAEVGFKAASLSEIARRANVSTGLFAHYFGDKDGLLEATLRFMAARLAAATAGRLAASRNGRERLYAVCDAALADEEFDRRTSAVWLAFWGQMAHSQRYQRVQAIYQRRMISNLRHGLRGLVPEARVARDATMIAAMIDGLWLRSHVAQATKACSHAATAAPGEAGADGAALRAVVHAFIDDLLAGPSRAAAPAPGDRDAAAPEAVRHRSPVTGAEIARFLPAREAEIRGAVAGARAGLRSWRAAGGPGRAPILSRCAQLLRAEGADLARLEAGETGRPVRQIAGIDLPQAIRLLDHAAALAEANAAVHVELGLGRLGRRSREALGLVAASGHWSAALLGLCDQAAALACGNAVLYAADPGATRTSAAVADLFARAGLPDGALTVLRGDRETARLLRAHPGLVPAPCEAWDALDLGAGLGVDKTATIVLPGADVDRAAAAVLHGHGTWLRSTFPSQTRLHVHAGMRDALRDALRVAAAALRVGDPLDPGTQIGPAHSAAQAAGLATALRADLAAGADLVVGEAGAASSAGAPPLVLDLCRDDMALVRGHGFAPVVTLEPFEDEAALAARIGGPALRAGILAGDPERAWRLALALDGAFCAINPPGMSRDGAGPPGTSSAFADWSVAVRPDHVPSRIARIVGPGRSPAA</sequence>
<name>A0A5C4LI98_9HYPH</name>
<dbReference type="EMBL" id="VDDA01000005">
    <property type="protein sequence ID" value="TNC12885.1"/>
    <property type="molecule type" value="Genomic_DNA"/>
</dbReference>
<evidence type="ECO:0000256" key="1">
    <source>
        <dbReference type="ARBA" id="ARBA00022491"/>
    </source>
</evidence>
<dbReference type="InterPro" id="IPR016162">
    <property type="entry name" value="Ald_DH_N"/>
</dbReference>
<dbReference type="SUPFAM" id="SSF48498">
    <property type="entry name" value="Tetracyclin repressor-like, C-terminal domain"/>
    <property type="match status" value="1"/>
</dbReference>
<dbReference type="InterPro" id="IPR009057">
    <property type="entry name" value="Homeodomain-like_sf"/>
</dbReference>
<evidence type="ECO:0000256" key="2">
    <source>
        <dbReference type="ARBA" id="ARBA00023002"/>
    </source>
</evidence>
<dbReference type="AlphaFoldDB" id="A0A5C4LI98"/>
<dbReference type="InterPro" id="IPR001647">
    <property type="entry name" value="HTH_TetR"/>
</dbReference>
<keyword evidence="4 6" id="KW-0238">DNA-binding</keyword>
<dbReference type="Proteomes" id="UP000305267">
    <property type="component" value="Unassembled WGS sequence"/>
</dbReference>
<keyword evidence="1" id="KW-0678">Repressor</keyword>
<dbReference type="InterPro" id="IPR016161">
    <property type="entry name" value="Ald_DH/histidinol_DH"/>
</dbReference>
<dbReference type="RefSeq" id="WP_139036423.1">
    <property type="nucleotide sequence ID" value="NZ_VDDA01000005.1"/>
</dbReference>
<feature type="compositionally biased region" description="Basic and acidic residues" evidence="7">
    <location>
        <begin position="226"/>
        <end position="237"/>
    </location>
</feature>
<proteinExistence type="predicted"/>
<dbReference type="NCBIfam" id="NF001978">
    <property type="entry name" value="PRK00767.1"/>
    <property type="match status" value="1"/>
</dbReference>
<accession>A0A5C4LI98</accession>
<dbReference type="Gene3D" id="1.10.357.10">
    <property type="entry name" value="Tetracycline Repressor, domain 2"/>
    <property type="match status" value="1"/>
</dbReference>
<dbReference type="OrthoDB" id="9802947at2"/>
<evidence type="ECO:0000256" key="3">
    <source>
        <dbReference type="ARBA" id="ARBA00023015"/>
    </source>
</evidence>
<keyword evidence="2" id="KW-0560">Oxidoreductase</keyword>
<dbReference type="Gene3D" id="3.40.309.10">
    <property type="entry name" value="Aldehyde Dehydrogenase, Chain A, domain 2"/>
    <property type="match status" value="1"/>
</dbReference>
<evidence type="ECO:0000313" key="10">
    <source>
        <dbReference type="Proteomes" id="UP000305267"/>
    </source>
</evidence>
<evidence type="ECO:0000256" key="5">
    <source>
        <dbReference type="ARBA" id="ARBA00023163"/>
    </source>
</evidence>
<keyword evidence="3" id="KW-0805">Transcription regulation</keyword>
<evidence type="ECO:0000256" key="6">
    <source>
        <dbReference type="PROSITE-ProRule" id="PRU00335"/>
    </source>
</evidence>
<dbReference type="Pfam" id="PF00440">
    <property type="entry name" value="TetR_N"/>
    <property type="match status" value="1"/>
</dbReference>
<gene>
    <name evidence="9" type="primary">betI</name>
    <name evidence="9" type="ORF">FF100_14625</name>
</gene>
<evidence type="ECO:0000313" key="9">
    <source>
        <dbReference type="EMBL" id="TNC12885.1"/>
    </source>
</evidence>
<comment type="caution">
    <text evidence="9">The sequence shown here is derived from an EMBL/GenBank/DDBJ whole genome shotgun (WGS) entry which is preliminary data.</text>
</comment>
<organism evidence="9 10">
    <name type="scientific">Methylobacterium terricola</name>
    <dbReference type="NCBI Taxonomy" id="2583531"/>
    <lineage>
        <taxon>Bacteria</taxon>
        <taxon>Pseudomonadati</taxon>
        <taxon>Pseudomonadota</taxon>
        <taxon>Alphaproteobacteria</taxon>
        <taxon>Hyphomicrobiales</taxon>
        <taxon>Methylobacteriaceae</taxon>
        <taxon>Methylobacterium</taxon>
    </lineage>
</organism>
<reference evidence="9 10" key="1">
    <citation type="submission" date="2019-06" db="EMBL/GenBank/DDBJ databases">
        <title>Genome of Methylobacterium sp. 17Sr1-39.</title>
        <authorList>
            <person name="Seo T."/>
        </authorList>
    </citation>
    <scope>NUCLEOTIDE SEQUENCE [LARGE SCALE GENOMIC DNA]</scope>
    <source>
        <strain evidence="9 10">17Sr1-39</strain>
    </source>
</reference>
<dbReference type="InterPro" id="IPR036271">
    <property type="entry name" value="Tet_transcr_reg_TetR-rel_C_sf"/>
</dbReference>
<dbReference type="Pfam" id="PF13977">
    <property type="entry name" value="TetR_C_6"/>
    <property type="match status" value="1"/>
</dbReference>
<protein>
    <submittedName>
        <fullName evidence="9">Transcriptional regulator BetI</fullName>
    </submittedName>
</protein>
<dbReference type="InterPro" id="IPR016163">
    <property type="entry name" value="Ald_DH_C"/>
</dbReference>
<dbReference type="SUPFAM" id="SSF53720">
    <property type="entry name" value="ALDH-like"/>
    <property type="match status" value="1"/>
</dbReference>
<dbReference type="Gene3D" id="3.40.605.10">
    <property type="entry name" value="Aldehyde Dehydrogenase, Chain A, domain 1"/>
    <property type="match status" value="1"/>
</dbReference>
<evidence type="ECO:0000256" key="7">
    <source>
        <dbReference type="SAM" id="MobiDB-lite"/>
    </source>
</evidence>
<feature type="domain" description="HTH tetR-type" evidence="8">
    <location>
        <begin position="17"/>
        <end position="77"/>
    </location>
</feature>
<keyword evidence="5" id="KW-0804">Transcription</keyword>
<evidence type="ECO:0000256" key="4">
    <source>
        <dbReference type="ARBA" id="ARBA00023125"/>
    </source>
</evidence>
<dbReference type="Pfam" id="PF00171">
    <property type="entry name" value="Aldedh"/>
    <property type="match status" value="2"/>
</dbReference>
<dbReference type="GO" id="GO:0003677">
    <property type="term" value="F:DNA binding"/>
    <property type="evidence" value="ECO:0007669"/>
    <property type="project" value="UniProtKB-UniRule"/>
</dbReference>
<feature type="DNA-binding region" description="H-T-H motif" evidence="6">
    <location>
        <begin position="40"/>
        <end position="59"/>
    </location>
</feature>
<evidence type="ECO:0000259" key="8">
    <source>
        <dbReference type="PROSITE" id="PS50977"/>
    </source>
</evidence>